<keyword evidence="1" id="KW-0812">Transmembrane</keyword>
<evidence type="ECO:0000313" key="3">
    <source>
        <dbReference type="Proteomes" id="UP000234545"/>
    </source>
</evidence>
<dbReference type="RefSeq" id="WP_101628414.1">
    <property type="nucleotide sequence ID" value="NZ_JBCOMK010000038.1"/>
</dbReference>
<dbReference type="OrthoDB" id="3268877at2"/>
<reference evidence="2 3" key="1">
    <citation type="submission" date="2017-12" db="EMBL/GenBank/DDBJ databases">
        <title>Phylogenetic diversity of female urinary microbiome.</title>
        <authorList>
            <person name="Thomas-White K."/>
            <person name="Wolfe A.J."/>
        </authorList>
    </citation>
    <scope>NUCLEOTIDE SEQUENCE [LARGE SCALE GENOMIC DNA]</scope>
    <source>
        <strain evidence="2 3">UMB0250</strain>
    </source>
</reference>
<keyword evidence="1" id="KW-0472">Membrane</keyword>
<evidence type="ECO:0000313" key="2">
    <source>
        <dbReference type="EMBL" id="PKY65929.1"/>
    </source>
</evidence>
<organism evidence="2 3">
    <name type="scientific">Schaalia turicensis</name>
    <dbReference type="NCBI Taxonomy" id="131111"/>
    <lineage>
        <taxon>Bacteria</taxon>
        <taxon>Bacillati</taxon>
        <taxon>Actinomycetota</taxon>
        <taxon>Actinomycetes</taxon>
        <taxon>Actinomycetales</taxon>
        <taxon>Actinomycetaceae</taxon>
        <taxon>Schaalia</taxon>
    </lineage>
</organism>
<sequence>MAHIVKSEISRASWQTTADVTALVIAVAILATLGIAGALTAASPLSVVIAALVGLTAILFVPATYAISQQQNETL</sequence>
<dbReference type="EMBL" id="PKKJ01000009">
    <property type="protein sequence ID" value="PKY65929.1"/>
    <property type="molecule type" value="Genomic_DNA"/>
</dbReference>
<feature type="transmembrane region" description="Helical" evidence="1">
    <location>
        <begin position="45"/>
        <end position="67"/>
    </location>
</feature>
<feature type="transmembrane region" description="Helical" evidence="1">
    <location>
        <begin position="20"/>
        <end position="39"/>
    </location>
</feature>
<keyword evidence="1" id="KW-1133">Transmembrane helix</keyword>
<comment type="caution">
    <text evidence="2">The sequence shown here is derived from an EMBL/GenBank/DDBJ whole genome shotgun (WGS) entry which is preliminary data.</text>
</comment>
<protein>
    <submittedName>
        <fullName evidence="2">Uncharacterized protein</fullName>
    </submittedName>
</protein>
<name>A0A2I1I499_9ACTO</name>
<dbReference type="Proteomes" id="UP000234545">
    <property type="component" value="Unassembled WGS sequence"/>
</dbReference>
<dbReference type="AlphaFoldDB" id="A0A2I1I499"/>
<gene>
    <name evidence="2" type="ORF">CYJ25_06740</name>
</gene>
<evidence type="ECO:0000256" key="1">
    <source>
        <dbReference type="SAM" id="Phobius"/>
    </source>
</evidence>
<accession>A0A2I1I499</accession>
<proteinExistence type="predicted"/>